<dbReference type="Pfam" id="PF03464">
    <property type="entry name" value="eRF1_2"/>
    <property type="match status" value="1"/>
</dbReference>
<dbReference type="InterPro" id="IPR024049">
    <property type="entry name" value="eRF1_1_sf"/>
</dbReference>
<comment type="subunit">
    <text evidence="3">Heterodimer of two subunits, one of which binds GTP.</text>
</comment>
<dbReference type="InterPro" id="IPR005142">
    <property type="entry name" value="eRF1_3"/>
</dbReference>
<dbReference type="InterPro" id="IPR005140">
    <property type="entry name" value="eRF1_Pelota-like_N"/>
</dbReference>
<keyword evidence="6" id="KW-0648">Protein biosynthesis</keyword>
<dbReference type="InterPro" id="IPR029064">
    <property type="entry name" value="Ribosomal_eL30-like_sf"/>
</dbReference>
<gene>
    <name evidence="8" type="ORF">PECAL_2P19350</name>
</gene>
<dbReference type="SUPFAM" id="SSF55315">
    <property type="entry name" value="L30e-like"/>
    <property type="match status" value="1"/>
</dbReference>
<dbReference type="NCBIfam" id="TIGR03676">
    <property type="entry name" value="aRF1_eRF1"/>
    <property type="match status" value="1"/>
</dbReference>
<dbReference type="Gene3D" id="3.30.960.10">
    <property type="entry name" value="eRF1 domain 1"/>
    <property type="match status" value="1"/>
</dbReference>
<evidence type="ECO:0000256" key="5">
    <source>
        <dbReference type="ARBA" id="ARBA00022490"/>
    </source>
</evidence>
<evidence type="ECO:0000313" key="9">
    <source>
        <dbReference type="Proteomes" id="UP000789595"/>
    </source>
</evidence>
<evidence type="ECO:0000256" key="3">
    <source>
        <dbReference type="ARBA" id="ARBA00011520"/>
    </source>
</evidence>
<proteinExistence type="inferred from homology"/>
<dbReference type="AlphaFoldDB" id="A0A8J2SAF2"/>
<evidence type="ECO:0000313" key="8">
    <source>
        <dbReference type="EMBL" id="CAH0368843.1"/>
    </source>
</evidence>
<dbReference type="Gene3D" id="3.30.1330.30">
    <property type="match status" value="1"/>
</dbReference>
<comment type="similarity">
    <text evidence="2">Belongs to the eukaryotic release factor 1 family.</text>
</comment>
<dbReference type="Pfam" id="PF03463">
    <property type="entry name" value="eRF1_1"/>
    <property type="match status" value="2"/>
</dbReference>
<dbReference type="SUPFAM" id="SSF55481">
    <property type="entry name" value="N-terminal domain of eukaryotic peptide chain release factor subunit 1, ERF1"/>
    <property type="match status" value="1"/>
</dbReference>
<dbReference type="FunFam" id="3.30.420.60:FF:000001">
    <property type="entry name" value="Eukaryotic peptide chain release factor subunit 1"/>
    <property type="match status" value="1"/>
</dbReference>
<evidence type="ECO:0000256" key="6">
    <source>
        <dbReference type="ARBA" id="ARBA00022917"/>
    </source>
</evidence>
<dbReference type="Gene3D" id="3.30.420.60">
    <property type="entry name" value="eRF1 domain 2"/>
    <property type="match status" value="1"/>
</dbReference>
<dbReference type="InterPro" id="IPR042226">
    <property type="entry name" value="eFR1_2_sf"/>
</dbReference>
<evidence type="ECO:0000256" key="1">
    <source>
        <dbReference type="ARBA" id="ARBA00004496"/>
    </source>
</evidence>
<reference evidence="8" key="1">
    <citation type="submission" date="2021-11" db="EMBL/GenBank/DDBJ databases">
        <authorList>
            <consortium name="Genoscope - CEA"/>
            <person name="William W."/>
        </authorList>
    </citation>
    <scope>NUCLEOTIDE SEQUENCE</scope>
</reference>
<keyword evidence="9" id="KW-1185">Reference proteome</keyword>
<feature type="domain" description="eRF1/Pelota-like N-terminal" evidence="7">
    <location>
        <begin position="3"/>
        <end position="153"/>
    </location>
</feature>
<dbReference type="OrthoDB" id="10254527at2759"/>
<evidence type="ECO:0000259" key="7">
    <source>
        <dbReference type="SMART" id="SM01194"/>
    </source>
</evidence>
<dbReference type="PANTHER" id="PTHR10113">
    <property type="entry name" value="PEPTIDE CHAIN RELEASE FACTOR SUBUNIT 1"/>
    <property type="match status" value="1"/>
</dbReference>
<organism evidence="8 9">
    <name type="scientific">Pelagomonas calceolata</name>
    <dbReference type="NCBI Taxonomy" id="35677"/>
    <lineage>
        <taxon>Eukaryota</taxon>
        <taxon>Sar</taxon>
        <taxon>Stramenopiles</taxon>
        <taxon>Ochrophyta</taxon>
        <taxon>Pelagophyceae</taxon>
        <taxon>Pelagomonadales</taxon>
        <taxon>Pelagomonadaceae</taxon>
        <taxon>Pelagomonas</taxon>
    </lineage>
</organism>
<sequence>MADDAHDKQVEIWKVKKLVKSLTLARGNGTSMISLVIPPRDQISRVAKMLADEYGTASNIKSRVNRLSVLGAITSEHHRKFKLYNDYAGTQQRLKLYSRVPPHGLVVYCGTIMTDEGKERRVNIDFEPFKPINTSLYLCDNKFHTEALDELLEDDEKFGFIIMDGNGSLYGNTSTLQGNNRDVLHKFSVDLPKKHGRGGQSALRFARLRLEKRHNYVRKVAELAVQMFITADKPNVSGLVLAGSADFKSELQTSDMFDQRLARIVIKMVDVSYGGEIGFNQAIELSAETLGSVKLVQEKRLLQKFFDEISQDTGKYCFMVVDTLRALELGAVETLIVWENLDIDRIKLRNHAASEDRVLHLSKEQQAHEHYFHDSVSGVELEEIEKLPLVEWLANNYKSFGTTLEFITNRSQEGSQFCRGFGGIGGILRWRVDFLEIDMAEDTAGECT</sequence>
<evidence type="ECO:0000256" key="4">
    <source>
        <dbReference type="ARBA" id="ARBA00013382"/>
    </source>
</evidence>
<dbReference type="InterPro" id="IPR005141">
    <property type="entry name" value="eRF1_2"/>
</dbReference>
<evidence type="ECO:0000256" key="2">
    <source>
        <dbReference type="ARBA" id="ARBA00005326"/>
    </source>
</evidence>
<name>A0A8J2SAF2_9STRA</name>
<dbReference type="Pfam" id="PF03465">
    <property type="entry name" value="eRF1_3"/>
    <property type="match status" value="1"/>
</dbReference>
<accession>A0A8J2SAF2</accession>
<dbReference type="SMART" id="SM01194">
    <property type="entry name" value="eRF1_1"/>
    <property type="match status" value="1"/>
</dbReference>
<comment type="caution">
    <text evidence="8">The sequence shown here is derived from an EMBL/GenBank/DDBJ whole genome shotgun (WGS) entry which is preliminary data.</text>
</comment>
<dbReference type="EMBL" id="CAKKNE010000002">
    <property type="protein sequence ID" value="CAH0368843.1"/>
    <property type="molecule type" value="Genomic_DNA"/>
</dbReference>
<comment type="subcellular location">
    <subcellularLocation>
        <location evidence="1">Cytoplasm</location>
    </subcellularLocation>
</comment>
<dbReference type="GO" id="GO:0003747">
    <property type="term" value="F:translation release factor activity"/>
    <property type="evidence" value="ECO:0007669"/>
    <property type="project" value="InterPro"/>
</dbReference>
<keyword evidence="5" id="KW-0963">Cytoplasm</keyword>
<dbReference type="SUPFAM" id="SSF53137">
    <property type="entry name" value="Translational machinery components"/>
    <property type="match status" value="1"/>
</dbReference>
<dbReference type="InterPro" id="IPR004403">
    <property type="entry name" value="Peptide_chain-rel_eRF1/aRF1"/>
</dbReference>
<dbReference type="FunFam" id="3.30.1330.30:FF:000006">
    <property type="entry name" value="Peptide chain release factor subunit 1"/>
    <property type="match status" value="1"/>
</dbReference>
<protein>
    <recommendedName>
        <fullName evidence="4">Eukaryotic peptide chain release factor subunit 1</fullName>
    </recommendedName>
</protein>
<dbReference type="GO" id="GO:0005737">
    <property type="term" value="C:cytoplasm"/>
    <property type="evidence" value="ECO:0007669"/>
    <property type="project" value="UniProtKB-SubCell"/>
</dbReference>
<dbReference type="Proteomes" id="UP000789595">
    <property type="component" value="Unassembled WGS sequence"/>
</dbReference>